<evidence type="ECO:0000259" key="8">
    <source>
        <dbReference type="PROSITE" id="PS50110"/>
    </source>
</evidence>
<evidence type="ECO:0000256" key="1">
    <source>
        <dbReference type="ARBA" id="ARBA00018672"/>
    </source>
</evidence>
<dbReference type="PANTHER" id="PTHR37299:SF3">
    <property type="entry name" value="STAGE 0 SPORULATION PROTEIN A HOMOLOG"/>
    <property type="match status" value="1"/>
</dbReference>
<dbReference type="Proteomes" id="UP001546774">
    <property type="component" value="Unassembled WGS sequence"/>
</dbReference>
<evidence type="ECO:0000313" key="11">
    <source>
        <dbReference type="Proteomes" id="UP001546774"/>
    </source>
</evidence>
<dbReference type="Pfam" id="PF04397">
    <property type="entry name" value="LytTR"/>
    <property type="match status" value="1"/>
</dbReference>
<evidence type="ECO:0000256" key="7">
    <source>
        <dbReference type="PROSITE-ProRule" id="PRU00169"/>
    </source>
</evidence>
<dbReference type="Pfam" id="PF00072">
    <property type="entry name" value="Response_reg"/>
    <property type="match status" value="1"/>
</dbReference>
<feature type="modified residue" description="4-aspartylphosphate" evidence="7">
    <location>
        <position position="53"/>
    </location>
</feature>
<comment type="caution">
    <text evidence="10">The sequence shown here is derived from an EMBL/GenBank/DDBJ whole genome shotgun (WGS) entry which is preliminary data.</text>
</comment>
<keyword evidence="10" id="KW-0238">DNA-binding</keyword>
<keyword evidence="2" id="KW-0963">Cytoplasm</keyword>
<evidence type="ECO:0000256" key="5">
    <source>
        <dbReference type="ARBA" id="ARBA00024867"/>
    </source>
</evidence>
<dbReference type="PANTHER" id="PTHR37299">
    <property type="entry name" value="TRANSCRIPTIONAL REGULATOR-RELATED"/>
    <property type="match status" value="1"/>
</dbReference>
<dbReference type="PROSITE" id="PS50930">
    <property type="entry name" value="HTH_LYTTR"/>
    <property type="match status" value="1"/>
</dbReference>
<dbReference type="SMART" id="SM00448">
    <property type="entry name" value="REC"/>
    <property type="match status" value="1"/>
</dbReference>
<dbReference type="InterPro" id="IPR011006">
    <property type="entry name" value="CheY-like_superfamily"/>
</dbReference>
<comment type="function">
    <text evidence="6">Required for high-level post-exponential phase expression of a series of secreted proteins.</text>
</comment>
<dbReference type="InterPro" id="IPR001789">
    <property type="entry name" value="Sig_transdc_resp-reg_receiver"/>
</dbReference>
<keyword evidence="7" id="KW-0597">Phosphoprotein</keyword>
<proteinExistence type="predicted"/>
<evidence type="ECO:0000256" key="3">
    <source>
        <dbReference type="ARBA" id="ARBA00023012"/>
    </source>
</evidence>
<evidence type="ECO:0000259" key="9">
    <source>
        <dbReference type="PROSITE" id="PS50930"/>
    </source>
</evidence>
<reference evidence="10" key="1">
    <citation type="submission" date="2024-03" db="EMBL/GenBank/DDBJ databases">
        <title>Human intestinal bacterial collection.</title>
        <authorList>
            <person name="Pauvert C."/>
            <person name="Hitch T.C.A."/>
            <person name="Clavel T."/>
        </authorList>
    </citation>
    <scope>NUCLEOTIDE SEQUENCE [LARGE SCALE GENOMIC DNA]</scope>
    <source>
        <strain evidence="10">CLA-AA-H89B</strain>
    </source>
</reference>
<name>A0ABV1H4P9_9FIRM</name>
<dbReference type="CDD" id="cd00156">
    <property type="entry name" value="REC"/>
    <property type="match status" value="1"/>
</dbReference>
<dbReference type="PROSITE" id="PS50110">
    <property type="entry name" value="RESPONSE_REGULATORY"/>
    <property type="match status" value="1"/>
</dbReference>
<dbReference type="SUPFAM" id="SSF52172">
    <property type="entry name" value="CheY-like"/>
    <property type="match status" value="1"/>
</dbReference>
<dbReference type="InterPro" id="IPR046947">
    <property type="entry name" value="LytR-like"/>
</dbReference>
<feature type="domain" description="HTH LytTR-type" evidence="9">
    <location>
        <begin position="136"/>
        <end position="215"/>
    </location>
</feature>
<gene>
    <name evidence="10" type="ORF">WMO37_06370</name>
</gene>
<feature type="domain" description="Response regulatory" evidence="8">
    <location>
        <begin position="2"/>
        <end position="124"/>
    </location>
</feature>
<organism evidence="10 11">
    <name type="scientific">Lachnospira intestinalis</name>
    <dbReference type="NCBI Taxonomy" id="3133158"/>
    <lineage>
        <taxon>Bacteria</taxon>
        <taxon>Bacillati</taxon>
        <taxon>Bacillota</taxon>
        <taxon>Clostridia</taxon>
        <taxon>Lachnospirales</taxon>
        <taxon>Lachnospiraceae</taxon>
        <taxon>Lachnospira</taxon>
    </lineage>
</organism>
<dbReference type="GO" id="GO:0003677">
    <property type="term" value="F:DNA binding"/>
    <property type="evidence" value="ECO:0007669"/>
    <property type="project" value="UniProtKB-KW"/>
</dbReference>
<evidence type="ECO:0000256" key="4">
    <source>
        <dbReference type="ARBA" id="ARBA00023159"/>
    </source>
</evidence>
<dbReference type="InterPro" id="IPR007492">
    <property type="entry name" value="LytTR_DNA-bd_dom"/>
</dbReference>
<dbReference type="SMART" id="SM00850">
    <property type="entry name" value="LytTR"/>
    <property type="match status" value="1"/>
</dbReference>
<keyword evidence="4" id="KW-0010">Activator</keyword>
<dbReference type="Gene3D" id="3.40.50.2300">
    <property type="match status" value="1"/>
</dbReference>
<evidence type="ECO:0000313" key="10">
    <source>
        <dbReference type="EMBL" id="MEQ2554646.1"/>
    </source>
</evidence>
<keyword evidence="3" id="KW-0902">Two-component regulatory system</keyword>
<accession>A0ABV1H4P9</accession>
<protein>
    <recommendedName>
        <fullName evidence="1">Stage 0 sporulation protein A homolog</fullName>
    </recommendedName>
</protein>
<evidence type="ECO:0000256" key="6">
    <source>
        <dbReference type="ARBA" id="ARBA00037164"/>
    </source>
</evidence>
<dbReference type="EMBL" id="JBBMFS010000004">
    <property type="protein sequence ID" value="MEQ2554646.1"/>
    <property type="molecule type" value="Genomic_DNA"/>
</dbReference>
<comment type="function">
    <text evidence="5">May play the central regulatory role in sporulation. It may be an element of the effector pathway responsible for the activation of sporulation genes in response to nutritional stress. Spo0A may act in concert with spo0H (a sigma factor) to control the expression of some genes that are critical to the sporulation process.</text>
</comment>
<sequence>MSVLILEDNRQILNVLEKLVLSVAEDEKVYVTDNVGEAYKIAMEISIDVFMLDIILYGDKKGDTSGMQYAQSMRKLERYRFTPIIFITSLEDPEMYALRDLHAFGYIEKPFAPSQVENLLRDALHFKTQKEKDAMMFFRKDGILYPVKCNRVIYMELIKRKICIHMKNGDVLSIPYKSFREIMEEANYEKFVQCSRNCVINIDYIKNIDKTNRFITLEGTKTAVEMGGTFIKKVVGVLGL</sequence>
<keyword evidence="11" id="KW-1185">Reference proteome</keyword>
<evidence type="ECO:0000256" key="2">
    <source>
        <dbReference type="ARBA" id="ARBA00022490"/>
    </source>
</evidence>
<dbReference type="Gene3D" id="2.40.50.1020">
    <property type="entry name" value="LytTr DNA-binding domain"/>
    <property type="match status" value="1"/>
</dbReference>